<evidence type="ECO:0000256" key="5">
    <source>
        <dbReference type="ARBA" id="ARBA00022692"/>
    </source>
</evidence>
<dbReference type="Pfam" id="PF02392">
    <property type="entry name" value="Ycf4"/>
    <property type="match status" value="1"/>
</dbReference>
<comment type="subcellular location">
    <subcellularLocation>
        <location evidence="9">Plastid thylakoid membrane</location>
        <topology evidence="9">Multi-pass membrane protein</topology>
    </subcellularLocation>
    <subcellularLocation>
        <location evidence="10">Plastid</location>
        <location evidence="10">Chloroplast thylakoid membrane</location>
        <topology evidence="10">Multi-pass membrane protein</topology>
    </subcellularLocation>
</comment>
<evidence type="ECO:0000256" key="10">
    <source>
        <dbReference type="HAMAP-Rule" id="MF_00437"/>
    </source>
</evidence>
<keyword evidence="11" id="KW-0934">Plastid</keyword>
<reference evidence="11" key="1">
    <citation type="submission" date="2021-02" db="EMBL/GenBank/DDBJ databases">
        <title>Organelle genome of a novel green alga in the class Trebouxiophyceae.</title>
        <authorList>
            <person name="Takusagawa M."/>
            <person name="Misumi O."/>
            <person name="Inui T.I."/>
            <person name="Kato S."/>
            <person name="Matsunaga S."/>
            <person name="Kuroiwa H."/>
            <person name="Kuroiwa T."/>
        </authorList>
    </citation>
    <scope>NUCLEOTIDE SEQUENCE</scope>
    <source>
        <strain evidence="11">311 I</strain>
    </source>
</reference>
<proteinExistence type="inferred from homology"/>
<dbReference type="GO" id="GO:0009522">
    <property type="term" value="C:photosystem I"/>
    <property type="evidence" value="ECO:0007669"/>
    <property type="project" value="InterPro"/>
</dbReference>
<dbReference type="InterPro" id="IPR003359">
    <property type="entry name" value="PSI_Ycf4_assembly"/>
</dbReference>
<feature type="transmembrane region" description="Helical" evidence="10">
    <location>
        <begin position="69"/>
        <end position="90"/>
    </location>
</feature>
<dbReference type="EMBL" id="LC604816">
    <property type="protein sequence ID" value="BCT02564.1"/>
    <property type="molecule type" value="Genomic_DNA"/>
</dbReference>
<dbReference type="HAMAP" id="MF_00437">
    <property type="entry name" value="Ycf4"/>
    <property type="match status" value="1"/>
</dbReference>
<evidence type="ECO:0000256" key="2">
    <source>
        <dbReference type="ARBA" id="ARBA00008198"/>
    </source>
</evidence>
<feature type="transmembrane region" description="Helical" evidence="10">
    <location>
        <begin position="27"/>
        <end position="49"/>
    </location>
</feature>
<name>A0A8D5Q5I5_9CHLO</name>
<dbReference type="AlphaFoldDB" id="A0A8D5Q5I5"/>
<sequence length="188" mass="21589">MVVADQNTQSTLIRRYIIRGSRTVSNYWWAIVTLLGGAGFFFTGLASYFQRSLFSTQTIAFFPQGLVMSFYGILGMCFGLYLWFTIFWRIGSGFNEFNKQTNQVRIFRWGFPGKNRRIDLRYELSDVQAIRVDIQEGLTPKRAIYLALKDKGAVPLIRVTVPCPVEEIELQAADLAKFLQVSLEMRNS</sequence>
<protein>
    <recommendedName>
        <fullName evidence="3 10">Photosystem I assembly protein Ycf4</fullName>
    </recommendedName>
</protein>
<evidence type="ECO:0000256" key="1">
    <source>
        <dbReference type="ARBA" id="ARBA00002862"/>
    </source>
</evidence>
<dbReference type="PANTHER" id="PTHR33288">
    <property type="match status" value="1"/>
</dbReference>
<dbReference type="NCBIfam" id="NF002712">
    <property type="entry name" value="PRK02542.1"/>
    <property type="match status" value="1"/>
</dbReference>
<organism evidence="11">
    <name type="scientific">Medakamo hakoo</name>
    <dbReference type="NCBI Taxonomy" id="3113649"/>
    <lineage>
        <taxon>Eukaryota</taxon>
        <taxon>Viridiplantae</taxon>
        <taxon>Chlorophyta</taxon>
        <taxon>core chlorophytes</taxon>
        <taxon>Trebouxiophyceae</taxon>
        <taxon>Trebouxiophyceae incertae sedis</taxon>
        <taxon>Coccomyxaceae</taxon>
        <taxon>Medakamo</taxon>
    </lineage>
</organism>
<keyword evidence="7 10" id="KW-0793">Thylakoid</keyword>
<keyword evidence="8 10" id="KW-0472">Membrane</keyword>
<evidence type="ECO:0000313" key="11">
    <source>
        <dbReference type="EMBL" id="BCT02564.1"/>
    </source>
</evidence>
<keyword evidence="6 10" id="KW-1133">Transmembrane helix</keyword>
<comment type="similarity">
    <text evidence="2 10">Belongs to the Ycf4 family.</text>
</comment>
<evidence type="ECO:0000256" key="6">
    <source>
        <dbReference type="ARBA" id="ARBA00022989"/>
    </source>
</evidence>
<keyword evidence="11" id="KW-0150">Chloroplast</keyword>
<comment type="function">
    <text evidence="1 10">Seems to be required for the assembly of the photosystem I complex.</text>
</comment>
<accession>A0A8D5Q5I5</accession>
<evidence type="ECO:0000256" key="8">
    <source>
        <dbReference type="ARBA" id="ARBA00023136"/>
    </source>
</evidence>
<evidence type="ECO:0000256" key="7">
    <source>
        <dbReference type="ARBA" id="ARBA00023078"/>
    </source>
</evidence>
<keyword evidence="4 10" id="KW-0602">Photosynthesis</keyword>
<geneLocation type="chloroplast" evidence="11"/>
<keyword evidence="5 10" id="KW-0812">Transmembrane</keyword>
<dbReference type="PANTHER" id="PTHR33288:SF4">
    <property type="entry name" value="PHOTOSYSTEM I ASSEMBLY PROTEIN YCF4"/>
    <property type="match status" value="1"/>
</dbReference>
<gene>
    <name evidence="10 11" type="primary">ycf4</name>
</gene>
<evidence type="ECO:0000256" key="3">
    <source>
        <dbReference type="ARBA" id="ARBA00015395"/>
    </source>
</evidence>
<dbReference type="GO" id="GO:0015979">
    <property type="term" value="P:photosynthesis"/>
    <property type="evidence" value="ECO:0007669"/>
    <property type="project" value="UniProtKB-UniRule"/>
</dbReference>
<evidence type="ECO:0000256" key="9">
    <source>
        <dbReference type="ARBA" id="ARBA00046286"/>
    </source>
</evidence>
<evidence type="ECO:0000256" key="4">
    <source>
        <dbReference type="ARBA" id="ARBA00022531"/>
    </source>
</evidence>
<dbReference type="GO" id="GO:0009535">
    <property type="term" value="C:chloroplast thylakoid membrane"/>
    <property type="evidence" value="ECO:0007669"/>
    <property type="project" value="UniProtKB-SubCell"/>
</dbReference>